<keyword evidence="1" id="KW-0472">Membrane</keyword>
<reference evidence="3 4" key="1">
    <citation type="submission" date="2016-09" db="EMBL/GenBank/DDBJ databases">
        <title>Rhizobium oryziradicis sp. nov., isolated from the root of rice.</title>
        <authorList>
            <person name="Zhao J."/>
            <person name="Zhang X."/>
        </authorList>
    </citation>
    <scope>NUCLEOTIDE SEQUENCE [LARGE SCALE GENOMIC DNA]</scope>
    <source>
        <strain evidence="3 4">N19</strain>
    </source>
</reference>
<organism evidence="3 4">
    <name type="scientific">Rhizobium oryziradicis</name>
    <dbReference type="NCBI Taxonomy" id="1867956"/>
    <lineage>
        <taxon>Bacteria</taxon>
        <taxon>Pseudomonadati</taxon>
        <taxon>Pseudomonadota</taxon>
        <taxon>Alphaproteobacteria</taxon>
        <taxon>Hyphomicrobiales</taxon>
        <taxon>Rhizobiaceae</taxon>
        <taxon>Rhizobium/Agrobacterium group</taxon>
        <taxon>Rhizobium</taxon>
    </lineage>
</organism>
<feature type="transmembrane region" description="Helical" evidence="1">
    <location>
        <begin position="40"/>
        <end position="61"/>
    </location>
</feature>
<protein>
    <recommendedName>
        <fullName evidence="2">DUF4328 domain-containing protein</fullName>
    </recommendedName>
</protein>
<feature type="transmembrane region" description="Helical" evidence="1">
    <location>
        <begin position="12"/>
        <end position="34"/>
    </location>
</feature>
<dbReference type="Pfam" id="PF14219">
    <property type="entry name" value="DUF4328"/>
    <property type="match status" value="1"/>
</dbReference>
<sequence length="231" mass="25637">MQLDTLLTQLRWLRLSWLVAAVITGGLYMLLVPFYLYTAWVQYVVVATGAAAYTGVNGWLVQIMAAWAGPMDSGIVVFQVLGLVFWFGWLWLSCRFVALLAPGEKMRFGGFSMTILWFAPVLNMLLVPLGLMELAHATTKDPQALPDAEPERDIPVLAWSIGILNLLGDGLFFYLAQTSSESYENPVYGQNLMHIAAASGIVTLLLLLAMDAYIRRIAEAQEIRAARLHLN</sequence>
<dbReference type="AlphaFoldDB" id="A0A1Q8ZUB5"/>
<feature type="transmembrane region" description="Helical" evidence="1">
    <location>
        <begin position="73"/>
        <end position="92"/>
    </location>
</feature>
<evidence type="ECO:0000313" key="4">
    <source>
        <dbReference type="Proteomes" id="UP000186894"/>
    </source>
</evidence>
<dbReference type="OrthoDB" id="8292965at2"/>
<name>A0A1Q8ZUB5_9HYPH</name>
<dbReference type="EMBL" id="MKIM01000024">
    <property type="protein sequence ID" value="OLP45674.1"/>
    <property type="molecule type" value="Genomic_DNA"/>
</dbReference>
<evidence type="ECO:0000256" key="1">
    <source>
        <dbReference type="SAM" id="Phobius"/>
    </source>
</evidence>
<proteinExistence type="predicted"/>
<keyword evidence="4" id="KW-1185">Reference proteome</keyword>
<evidence type="ECO:0000259" key="2">
    <source>
        <dbReference type="Pfam" id="PF14219"/>
    </source>
</evidence>
<feature type="domain" description="DUF4328" evidence="2">
    <location>
        <begin position="75"/>
        <end position="210"/>
    </location>
</feature>
<dbReference type="InterPro" id="IPR025565">
    <property type="entry name" value="DUF4328"/>
</dbReference>
<dbReference type="Proteomes" id="UP000186894">
    <property type="component" value="Unassembled WGS sequence"/>
</dbReference>
<feature type="transmembrane region" description="Helical" evidence="1">
    <location>
        <begin position="195"/>
        <end position="214"/>
    </location>
</feature>
<keyword evidence="1" id="KW-0812">Transmembrane</keyword>
<dbReference type="STRING" id="1867956.BJF95_11040"/>
<comment type="caution">
    <text evidence="3">The sequence shown here is derived from an EMBL/GenBank/DDBJ whole genome shotgun (WGS) entry which is preliminary data.</text>
</comment>
<gene>
    <name evidence="3" type="ORF">BJF95_11040</name>
</gene>
<dbReference type="RefSeq" id="WP_075638684.1">
    <property type="nucleotide sequence ID" value="NZ_MKIM01000024.1"/>
</dbReference>
<feature type="transmembrane region" description="Helical" evidence="1">
    <location>
        <begin position="156"/>
        <end position="175"/>
    </location>
</feature>
<accession>A0A1Q8ZUB5</accession>
<keyword evidence="1" id="KW-1133">Transmembrane helix</keyword>
<feature type="transmembrane region" description="Helical" evidence="1">
    <location>
        <begin position="112"/>
        <end position="135"/>
    </location>
</feature>
<evidence type="ECO:0000313" key="3">
    <source>
        <dbReference type="EMBL" id="OLP45674.1"/>
    </source>
</evidence>